<evidence type="ECO:0000313" key="1">
    <source>
        <dbReference type="EMBL" id="KAH7858457.1"/>
    </source>
</evidence>
<keyword evidence="2" id="KW-1185">Reference proteome</keyword>
<proteinExistence type="predicted"/>
<comment type="caution">
    <text evidence="1">The sequence shown here is derived from an EMBL/GenBank/DDBJ whole genome shotgun (WGS) entry which is preliminary data.</text>
</comment>
<sequence>MDSSSSNAATGMPRFQNRFCYCKLRATIQVTNSEPNRGKLYYACPNGDCGYWNWCYPMNNERAQSVSSIQRRMITEVETENAMPRHDHAIALKLQKLEAKIGCMKYRPTSSRIKWVIIQSKDTDTAKPMEETVFYPQDSNLMEQEIAAGEPPSFSHGKNHSGHYEKVTRGDSSSTVSDV</sequence>
<protein>
    <submittedName>
        <fullName evidence="1">Uncharacterized protein</fullName>
    </submittedName>
</protein>
<name>A0ACB7YYY5_9ERIC</name>
<dbReference type="EMBL" id="CM037153">
    <property type="protein sequence ID" value="KAH7858457.1"/>
    <property type="molecule type" value="Genomic_DNA"/>
</dbReference>
<evidence type="ECO:0000313" key="2">
    <source>
        <dbReference type="Proteomes" id="UP000828048"/>
    </source>
</evidence>
<reference evidence="1 2" key="1">
    <citation type="journal article" date="2021" name="Hortic Res">
        <title>High-quality reference genome and annotation aids understanding of berry development for evergreen blueberry (Vaccinium darrowii).</title>
        <authorList>
            <person name="Yu J."/>
            <person name="Hulse-Kemp A.M."/>
            <person name="Babiker E."/>
            <person name="Staton M."/>
        </authorList>
    </citation>
    <scope>NUCLEOTIDE SEQUENCE [LARGE SCALE GENOMIC DNA]</scope>
    <source>
        <strain evidence="2">cv. NJ 8807/NJ 8810</strain>
        <tissue evidence="1">Young leaf</tissue>
    </source>
</reference>
<organism evidence="1 2">
    <name type="scientific">Vaccinium darrowii</name>
    <dbReference type="NCBI Taxonomy" id="229202"/>
    <lineage>
        <taxon>Eukaryota</taxon>
        <taxon>Viridiplantae</taxon>
        <taxon>Streptophyta</taxon>
        <taxon>Embryophyta</taxon>
        <taxon>Tracheophyta</taxon>
        <taxon>Spermatophyta</taxon>
        <taxon>Magnoliopsida</taxon>
        <taxon>eudicotyledons</taxon>
        <taxon>Gunneridae</taxon>
        <taxon>Pentapetalae</taxon>
        <taxon>asterids</taxon>
        <taxon>Ericales</taxon>
        <taxon>Ericaceae</taxon>
        <taxon>Vaccinioideae</taxon>
        <taxon>Vaccinieae</taxon>
        <taxon>Vaccinium</taxon>
    </lineage>
</organism>
<gene>
    <name evidence="1" type="ORF">Vadar_024074</name>
</gene>
<dbReference type="Proteomes" id="UP000828048">
    <property type="component" value="Chromosome 3"/>
</dbReference>
<accession>A0ACB7YYY5</accession>